<dbReference type="SUPFAM" id="SSF52833">
    <property type="entry name" value="Thioredoxin-like"/>
    <property type="match status" value="1"/>
</dbReference>
<dbReference type="EMBL" id="JBHTMU010000007">
    <property type="protein sequence ID" value="MFD1341886.1"/>
    <property type="molecule type" value="Genomic_DNA"/>
</dbReference>
<evidence type="ECO:0000256" key="2">
    <source>
        <dbReference type="SAM" id="SignalP"/>
    </source>
</evidence>
<evidence type="ECO:0000313" key="5">
    <source>
        <dbReference type="Proteomes" id="UP001597135"/>
    </source>
</evidence>
<keyword evidence="5" id="KW-1185">Reference proteome</keyword>
<protein>
    <submittedName>
        <fullName evidence="4">SoxW family protein</fullName>
    </submittedName>
</protein>
<feature type="signal peptide" evidence="2">
    <location>
        <begin position="1"/>
        <end position="21"/>
    </location>
</feature>
<feature type="domain" description="Thioredoxin-like fold" evidence="3">
    <location>
        <begin position="50"/>
        <end position="133"/>
    </location>
</feature>
<dbReference type="Proteomes" id="UP001597135">
    <property type="component" value="Unassembled WGS sequence"/>
</dbReference>
<dbReference type="Gene3D" id="3.40.30.10">
    <property type="entry name" value="Glutaredoxin"/>
    <property type="match status" value="1"/>
</dbReference>
<accession>A0ABW3ZFB5</accession>
<dbReference type="RefSeq" id="WP_386801952.1">
    <property type="nucleotide sequence ID" value="NZ_JBHTMU010000007.1"/>
</dbReference>
<dbReference type="InterPro" id="IPR012336">
    <property type="entry name" value="Thioredoxin-like_fold"/>
</dbReference>
<keyword evidence="2" id="KW-0732">Signal</keyword>
<dbReference type="CDD" id="cd02951">
    <property type="entry name" value="SoxW"/>
    <property type="match status" value="1"/>
</dbReference>
<sequence>MRALIAVATAATLAVASPLLAATLGDDGLHKTDWMRDTFKDLREDLAEANAEGKRLVIFFEQRGCVYCTKMHEEVFPEPVLSDYIEENYFVVQMNLHGDTEVTDLDGEALSEKAAARKWGILFTPTILFLPEEVPEGQSVSQAAVSVMPGAFALGTTLDMFTWVNEKRYELDGDEDFQRYHARMIQERDNGKTD</sequence>
<feature type="chain" id="PRO_5046047306" evidence="2">
    <location>
        <begin position="22"/>
        <end position="194"/>
    </location>
</feature>
<dbReference type="Pfam" id="PF13098">
    <property type="entry name" value="Thioredoxin_2"/>
    <property type="match status" value="1"/>
</dbReference>
<dbReference type="InterPro" id="IPR041737">
    <property type="entry name" value="SoxW"/>
</dbReference>
<proteinExistence type="predicted"/>
<gene>
    <name evidence="4" type="ORF">ACFQ4E_05580</name>
</gene>
<dbReference type="PROSITE" id="PS00194">
    <property type="entry name" value="THIOREDOXIN_1"/>
    <property type="match status" value="1"/>
</dbReference>
<dbReference type="InterPro" id="IPR017937">
    <property type="entry name" value="Thioredoxin_CS"/>
</dbReference>
<evidence type="ECO:0000256" key="1">
    <source>
        <dbReference type="ARBA" id="ARBA00023284"/>
    </source>
</evidence>
<dbReference type="InterPro" id="IPR036249">
    <property type="entry name" value="Thioredoxin-like_sf"/>
</dbReference>
<reference evidence="5" key="1">
    <citation type="journal article" date="2019" name="Int. J. Syst. Evol. Microbiol.">
        <title>The Global Catalogue of Microorganisms (GCM) 10K type strain sequencing project: providing services to taxonomists for standard genome sequencing and annotation.</title>
        <authorList>
            <consortium name="The Broad Institute Genomics Platform"/>
            <consortium name="The Broad Institute Genome Sequencing Center for Infectious Disease"/>
            <person name="Wu L."/>
            <person name="Ma J."/>
        </authorList>
    </citation>
    <scope>NUCLEOTIDE SEQUENCE [LARGE SCALE GENOMIC DNA]</scope>
    <source>
        <strain evidence="5">CCUG 62953</strain>
    </source>
</reference>
<organism evidence="4 5">
    <name type="scientific">Litorisediminicola beolgyonensis</name>
    <dbReference type="NCBI Taxonomy" id="1173614"/>
    <lineage>
        <taxon>Bacteria</taxon>
        <taxon>Pseudomonadati</taxon>
        <taxon>Pseudomonadota</taxon>
        <taxon>Alphaproteobacteria</taxon>
        <taxon>Rhodobacterales</taxon>
        <taxon>Paracoccaceae</taxon>
        <taxon>Litorisediminicola</taxon>
    </lineage>
</organism>
<comment type="caution">
    <text evidence="4">The sequence shown here is derived from an EMBL/GenBank/DDBJ whole genome shotgun (WGS) entry which is preliminary data.</text>
</comment>
<name>A0ABW3ZFB5_9RHOB</name>
<evidence type="ECO:0000313" key="4">
    <source>
        <dbReference type="EMBL" id="MFD1341886.1"/>
    </source>
</evidence>
<evidence type="ECO:0000259" key="3">
    <source>
        <dbReference type="Pfam" id="PF13098"/>
    </source>
</evidence>
<keyword evidence="1" id="KW-0676">Redox-active center</keyword>